<dbReference type="OrthoDB" id="9800236at2"/>
<dbReference type="InterPro" id="IPR021139">
    <property type="entry name" value="NYN"/>
</dbReference>
<dbReference type="Proteomes" id="UP000221024">
    <property type="component" value="Unassembled WGS sequence"/>
</dbReference>
<dbReference type="Pfam" id="PF01936">
    <property type="entry name" value="NYN"/>
    <property type="match status" value="1"/>
</dbReference>
<evidence type="ECO:0000259" key="1">
    <source>
        <dbReference type="Pfam" id="PF01936"/>
    </source>
</evidence>
<dbReference type="Gene3D" id="3.40.50.1010">
    <property type="entry name" value="5'-nuclease"/>
    <property type="match status" value="1"/>
</dbReference>
<protein>
    <submittedName>
        <fullName evidence="2">NYN domain-containing protein</fullName>
    </submittedName>
</protein>
<name>A0A2H3NNA4_9BACT</name>
<gene>
    <name evidence="2" type="ORF">CRI93_09325</name>
</gene>
<feature type="domain" description="NYN" evidence="1">
    <location>
        <begin position="133"/>
        <end position="200"/>
    </location>
</feature>
<evidence type="ECO:0000313" key="2">
    <source>
        <dbReference type="EMBL" id="PEN06473.1"/>
    </source>
</evidence>
<sequence length="207" mass="23633">MKQTAVLLDLGFVIHKLYRALGKRQATANEVRQFAHECIDDAEEELFRIYCYYCPPYGEIETHPITGEEVDFSRTDTYASKRAFIRDLEIAKNVAFRSGELSFDGWKVKRRSARDLASSGRGITKDDFAPDLTQKRVDMKIGLDVAWLSSKSIVERLVLVTGDSDFVPAMQFARREGVQVILVTMGHQQIKRELKVHTDEIRSVAYP</sequence>
<dbReference type="EMBL" id="PDEP01000008">
    <property type="protein sequence ID" value="PEN06473.1"/>
    <property type="molecule type" value="Genomic_DNA"/>
</dbReference>
<dbReference type="AlphaFoldDB" id="A0A2H3NNA4"/>
<reference evidence="2 3" key="1">
    <citation type="submission" date="2017-10" db="EMBL/GenBank/DDBJ databases">
        <title>Draft genome of Longimonas halophila.</title>
        <authorList>
            <person name="Goh K.M."/>
            <person name="Shamsir M.S."/>
            <person name="Lim S.W."/>
        </authorList>
    </citation>
    <scope>NUCLEOTIDE SEQUENCE [LARGE SCALE GENOMIC DNA]</scope>
    <source>
        <strain evidence="2 3">KCTC 42399</strain>
    </source>
</reference>
<dbReference type="GO" id="GO:0004540">
    <property type="term" value="F:RNA nuclease activity"/>
    <property type="evidence" value="ECO:0007669"/>
    <property type="project" value="InterPro"/>
</dbReference>
<proteinExistence type="predicted"/>
<keyword evidence="3" id="KW-1185">Reference proteome</keyword>
<comment type="caution">
    <text evidence="2">The sequence shown here is derived from an EMBL/GenBank/DDBJ whole genome shotgun (WGS) entry which is preliminary data.</text>
</comment>
<dbReference type="CDD" id="cd18722">
    <property type="entry name" value="PIN_NicB-like"/>
    <property type="match status" value="1"/>
</dbReference>
<organism evidence="2 3">
    <name type="scientific">Longimonas halophila</name>
    <dbReference type="NCBI Taxonomy" id="1469170"/>
    <lineage>
        <taxon>Bacteria</taxon>
        <taxon>Pseudomonadati</taxon>
        <taxon>Rhodothermota</taxon>
        <taxon>Rhodothermia</taxon>
        <taxon>Rhodothermales</taxon>
        <taxon>Salisaetaceae</taxon>
        <taxon>Longimonas</taxon>
    </lineage>
</organism>
<dbReference type="RefSeq" id="WP_098062367.1">
    <property type="nucleotide sequence ID" value="NZ_PDEP01000008.1"/>
</dbReference>
<evidence type="ECO:0000313" key="3">
    <source>
        <dbReference type="Proteomes" id="UP000221024"/>
    </source>
</evidence>
<accession>A0A2H3NNA4</accession>